<feature type="region of interest" description="Disordered" evidence="3">
    <location>
        <begin position="1"/>
        <end position="20"/>
    </location>
</feature>
<protein>
    <submittedName>
        <fullName evidence="5">Cyclin-like protein</fullName>
    </submittedName>
</protein>
<dbReference type="InterPro" id="IPR036915">
    <property type="entry name" value="Cyclin-like_sf"/>
</dbReference>
<dbReference type="InParanoid" id="A0A165DUJ5"/>
<gene>
    <name evidence="5" type="ORF">EXIGLDRAFT_741746</name>
</gene>
<sequence>MADSTVPDASPPTRRGLYESSSQYQHWRFSPTQLQEMRDNLTNKAVSTIRAAFERDEPGSSNALEFLSSADELALVRLYATKIPQLSAHFRFSEEIEATGISYLKRFYLKNTVMDHHPKNIMLTALFLAAKTCNRMVAIDDYVSRIPKTTAADVLDLEFPVAQSLNFEFAVWHAHRALWGLFLDLQTLDPPPDPDVLHEAHKIALDAIRRSRLSDVELLYAPSQIALACLHRANTDLVRRWLATKGEDLDFAEGLCNSITNEIDAHGVAPPVEMVREIDRRLKLCKNPETIPGSRAYLRRRAELEAMAAAKRKRKAERARAAMEAEGDPFGPGMGDGAGAGSDSSGAGMDVD</sequence>
<evidence type="ECO:0000256" key="3">
    <source>
        <dbReference type="SAM" id="MobiDB-lite"/>
    </source>
</evidence>
<evidence type="ECO:0000259" key="4">
    <source>
        <dbReference type="SMART" id="SM00385"/>
    </source>
</evidence>
<comment type="similarity">
    <text evidence="2">Belongs to the cyclin family.</text>
</comment>
<feature type="compositionally biased region" description="Low complexity" evidence="3">
    <location>
        <begin position="341"/>
        <end position="352"/>
    </location>
</feature>
<dbReference type="Proteomes" id="UP000077266">
    <property type="component" value="Unassembled WGS sequence"/>
</dbReference>
<dbReference type="SMART" id="SM00385">
    <property type="entry name" value="CYCLIN"/>
    <property type="match status" value="1"/>
</dbReference>
<dbReference type="AlphaFoldDB" id="A0A165DUJ5"/>
<evidence type="ECO:0000313" key="5">
    <source>
        <dbReference type="EMBL" id="KZV85388.1"/>
    </source>
</evidence>
<dbReference type="GO" id="GO:0006357">
    <property type="term" value="P:regulation of transcription by RNA polymerase II"/>
    <property type="evidence" value="ECO:0007669"/>
    <property type="project" value="InterPro"/>
</dbReference>
<evidence type="ECO:0000256" key="2">
    <source>
        <dbReference type="RuleBase" id="RU000383"/>
    </source>
</evidence>
<dbReference type="OrthoDB" id="340962at2759"/>
<organism evidence="5 6">
    <name type="scientific">Exidia glandulosa HHB12029</name>
    <dbReference type="NCBI Taxonomy" id="1314781"/>
    <lineage>
        <taxon>Eukaryota</taxon>
        <taxon>Fungi</taxon>
        <taxon>Dikarya</taxon>
        <taxon>Basidiomycota</taxon>
        <taxon>Agaricomycotina</taxon>
        <taxon>Agaricomycetes</taxon>
        <taxon>Auriculariales</taxon>
        <taxon>Exidiaceae</taxon>
        <taxon>Exidia</taxon>
    </lineage>
</organism>
<dbReference type="CDD" id="cd20525">
    <property type="entry name" value="CYCLIN_CCNH_rpt2"/>
    <property type="match status" value="1"/>
</dbReference>
<dbReference type="GO" id="GO:0016538">
    <property type="term" value="F:cyclin-dependent protein serine/threonine kinase regulator activity"/>
    <property type="evidence" value="ECO:0007669"/>
    <property type="project" value="InterPro"/>
</dbReference>
<dbReference type="InterPro" id="IPR013763">
    <property type="entry name" value="Cyclin-like_dom"/>
</dbReference>
<dbReference type="Pfam" id="PF16899">
    <property type="entry name" value="Cyclin_C_2"/>
    <property type="match status" value="1"/>
</dbReference>
<dbReference type="Gene3D" id="1.10.472.10">
    <property type="entry name" value="Cyclin-like"/>
    <property type="match status" value="2"/>
</dbReference>
<evidence type="ECO:0000256" key="1">
    <source>
        <dbReference type="ARBA" id="ARBA00023127"/>
    </source>
</evidence>
<accession>A0A165DUJ5</accession>
<dbReference type="FunCoup" id="A0A165DUJ5">
    <property type="interactions" value="740"/>
</dbReference>
<keyword evidence="6" id="KW-1185">Reference proteome</keyword>
<dbReference type="EMBL" id="KV426190">
    <property type="protein sequence ID" value="KZV85388.1"/>
    <property type="molecule type" value="Genomic_DNA"/>
</dbReference>
<proteinExistence type="inferred from homology"/>
<keyword evidence="1 2" id="KW-0195">Cyclin</keyword>
<name>A0A165DUJ5_EXIGL</name>
<evidence type="ECO:0000313" key="6">
    <source>
        <dbReference type="Proteomes" id="UP000077266"/>
    </source>
</evidence>
<feature type="domain" description="Cyclin-like" evidence="4">
    <location>
        <begin position="81"/>
        <end position="163"/>
    </location>
</feature>
<dbReference type="InterPro" id="IPR031658">
    <property type="entry name" value="Cyclin_C_2"/>
</dbReference>
<reference evidence="5 6" key="1">
    <citation type="journal article" date="2016" name="Mol. Biol. Evol.">
        <title>Comparative Genomics of Early-Diverging Mushroom-Forming Fungi Provides Insights into the Origins of Lignocellulose Decay Capabilities.</title>
        <authorList>
            <person name="Nagy L.G."/>
            <person name="Riley R."/>
            <person name="Tritt A."/>
            <person name="Adam C."/>
            <person name="Daum C."/>
            <person name="Floudas D."/>
            <person name="Sun H."/>
            <person name="Yadav J.S."/>
            <person name="Pangilinan J."/>
            <person name="Larsson K.H."/>
            <person name="Matsuura K."/>
            <person name="Barry K."/>
            <person name="Labutti K."/>
            <person name="Kuo R."/>
            <person name="Ohm R.A."/>
            <person name="Bhattacharya S.S."/>
            <person name="Shirouzu T."/>
            <person name="Yoshinaga Y."/>
            <person name="Martin F.M."/>
            <person name="Grigoriev I.V."/>
            <person name="Hibbett D.S."/>
        </authorList>
    </citation>
    <scope>NUCLEOTIDE SEQUENCE [LARGE SCALE GENOMIC DNA]</scope>
    <source>
        <strain evidence="5 6">HHB12029</strain>
    </source>
</reference>
<dbReference type="InterPro" id="IPR043198">
    <property type="entry name" value="Cyclin/Ssn8"/>
</dbReference>
<dbReference type="CDD" id="cd20524">
    <property type="entry name" value="CYCLIN_CCNH_rpt1"/>
    <property type="match status" value="1"/>
</dbReference>
<dbReference type="Pfam" id="PF00134">
    <property type="entry name" value="Cyclin_N"/>
    <property type="match status" value="1"/>
</dbReference>
<dbReference type="STRING" id="1314781.A0A165DUJ5"/>
<dbReference type="InterPro" id="IPR006671">
    <property type="entry name" value="Cyclin_N"/>
</dbReference>
<feature type="compositionally biased region" description="Gly residues" evidence="3">
    <location>
        <begin position="330"/>
        <end position="340"/>
    </location>
</feature>
<dbReference type="SUPFAM" id="SSF47954">
    <property type="entry name" value="Cyclin-like"/>
    <property type="match status" value="2"/>
</dbReference>
<dbReference type="PANTHER" id="PTHR10026">
    <property type="entry name" value="CYCLIN"/>
    <property type="match status" value="1"/>
</dbReference>
<feature type="region of interest" description="Disordered" evidence="3">
    <location>
        <begin position="313"/>
        <end position="352"/>
    </location>
</feature>